<proteinExistence type="predicted"/>
<sequence length="122" mass="14061">MINNAAKPLHQLEMIDTLQGLGLACHFESEIRNMVPDACNNNKDDKWKKENIRVYATSLELRLVRQHGYRVSQNGTTVSTDQLWKSTSKMELYQEELARVDVAKPIESHMHVPRTKLPVMKT</sequence>
<dbReference type="Pfam" id="PF01397">
    <property type="entry name" value="Terpene_synth"/>
    <property type="match status" value="1"/>
</dbReference>
<accession>A0AAP0MDQ4</accession>
<evidence type="ECO:0000313" key="5">
    <source>
        <dbReference type="Proteomes" id="UP001428341"/>
    </source>
</evidence>
<organism evidence="4 5">
    <name type="scientific">Citrus x changshan-huyou</name>
    <dbReference type="NCBI Taxonomy" id="2935761"/>
    <lineage>
        <taxon>Eukaryota</taxon>
        <taxon>Viridiplantae</taxon>
        <taxon>Streptophyta</taxon>
        <taxon>Embryophyta</taxon>
        <taxon>Tracheophyta</taxon>
        <taxon>Spermatophyta</taxon>
        <taxon>Magnoliopsida</taxon>
        <taxon>eudicotyledons</taxon>
        <taxon>Gunneridae</taxon>
        <taxon>Pentapetalae</taxon>
        <taxon>rosids</taxon>
        <taxon>malvids</taxon>
        <taxon>Sapindales</taxon>
        <taxon>Rutaceae</taxon>
        <taxon>Aurantioideae</taxon>
        <taxon>Citrus</taxon>
    </lineage>
</organism>
<dbReference type="GO" id="GO:0010333">
    <property type="term" value="F:terpene synthase activity"/>
    <property type="evidence" value="ECO:0007669"/>
    <property type="project" value="InterPro"/>
</dbReference>
<dbReference type="PANTHER" id="PTHR31225">
    <property type="entry name" value="OS04G0344100 PROTEIN-RELATED"/>
    <property type="match status" value="1"/>
</dbReference>
<keyword evidence="5" id="KW-1185">Reference proteome</keyword>
<evidence type="ECO:0000313" key="4">
    <source>
        <dbReference type="EMBL" id="KAK9208544.1"/>
    </source>
</evidence>
<evidence type="ECO:0000256" key="1">
    <source>
        <dbReference type="ARBA" id="ARBA00001946"/>
    </source>
</evidence>
<evidence type="ECO:0000256" key="2">
    <source>
        <dbReference type="ARBA" id="ARBA00022842"/>
    </source>
</evidence>
<reference evidence="4 5" key="1">
    <citation type="submission" date="2024-05" db="EMBL/GenBank/DDBJ databases">
        <title>Haplotype-resolved chromosome-level genome assembly of Huyou (Citrus changshanensis).</title>
        <authorList>
            <person name="Miao C."/>
            <person name="Chen W."/>
            <person name="Wu Y."/>
            <person name="Wang L."/>
            <person name="Zhao S."/>
            <person name="Grierson D."/>
            <person name="Xu C."/>
            <person name="Chen K."/>
        </authorList>
    </citation>
    <scope>NUCLEOTIDE SEQUENCE [LARGE SCALE GENOMIC DNA]</scope>
    <source>
        <strain evidence="4">01-14</strain>
        <tissue evidence="4">Leaf</tissue>
    </source>
</reference>
<dbReference type="EMBL" id="JBCGBO010000004">
    <property type="protein sequence ID" value="KAK9208544.1"/>
    <property type="molecule type" value="Genomic_DNA"/>
</dbReference>
<dbReference type="Gene3D" id="1.50.10.130">
    <property type="entry name" value="Terpene synthase, N-terminal domain"/>
    <property type="match status" value="1"/>
</dbReference>
<keyword evidence="2" id="KW-0460">Magnesium</keyword>
<name>A0AAP0MDQ4_9ROSI</name>
<gene>
    <name evidence="4" type="ORF">WN944_000902</name>
</gene>
<dbReference type="SUPFAM" id="SSF48239">
    <property type="entry name" value="Terpenoid cyclases/Protein prenyltransferases"/>
    <property type="match status" value="1"/>
</dbReference>
<dbReference type="GO" id="GO:0016114">
    <property type="term" value="P:terpenoid biosynthetic process"/>
    <property type="evidence" value="ECO:0007669"/>
    <property type="project" value="InterPro"/>
</dbReference>
<dbReference type="InterPro" id="IPR050148">
    <property type="entry name" value="Terpene_synthase-like"/>
</dbReference>
<protein>
    <recommendedName>
        <fullName evidence="3">Terpene synthase N-terminal domain-containing protein</fullName>
    </recommendedName>
</protein>
<dbReference type="AlphaFoldDB" id="A0AAP0MDQ4"/>
<evidence type="ECO:0000259" key="3">
    <source>
        <dbReference type="Pfam" id="PF01397"/>
    </source>
</evidence>
<comment type="cofactor">
    <cofactor evidence="1">
        <name>Mg(2+)</name>
        <dbReference type="ChEBI" id="CHEBI:18420"/>
    </cofactor>
</comment>
<feature type="domain" description="Terpene synthase N-terminal" evidence="3">
    <location>
        <begin position="7"/>
        <end position="74"/>
    </location>
</feature>
<dbReference type="InterPro" id="IPR001906">
    <property type="entry name" value="Terpene_synth_N"/>
</dbReference>
<dbReference type="InterPro" id="IPR036965">
    <property type="entry name" value="Terpene_synth_N_sf"/>
</dbReference>
<comment type="caution">
    <text evidence="4">The sequence shown here is derived from an EMBL/GenBank/DDBJ whole genome shotgun (WGS) entry which is preliminary data.</text>
</comment>
<dbReference type="PANTHER" id="PTHR31225:SF252">
    <property type="entry name" value="TERPENE SYNTHASE 12-RELATED"/>
    <property type="match status" value="1"/>
</dbReference>
<dbReference type="Proteomes" id="UP001428341">
    <property type="component" value="Unassembled WGS sequence"/>
</dbReference>
<dbReference type="InterPro" id="IPR008930">
    <property type="entry name" value="Terpenoid_cyclase/PrenylTrfase"/>
</dbReference>